<dbReference type="GO" id="GO:0007165">
    <property type="term" value="P:signal transduction"/>
    <property type="evidence" value="ECO:0007669"/>
    <property type="project" value="UniProtKB-KW"/>
</dbReference>
<name>A0AA88ZRD1_CLONO</name>
<evidence type="ECO:0000259" key="6">
    <source>
        <dbReference type="PROSITE" id="PS50885"/>
    </source>
</evidence>
<keyword evidence="4" id="KW-0812">Transmembrane</keyword>
<dbReference type="GO" id="GO:0016020">
    <property type="term" value="C:membrane"/>
    <property type="evidence" value="ECO:0007669"/>
    <property type="project" value="InterPro"/>
</dbReference>
<dbReference type="RefSeq" id="WP_039249030.1">
    <property type="nucleotide sequence ID" value="NZ_JDRX01000004.1"/>
</dbReference>
<gene>
    <name evidence="7" type="ORF">Z969_03215</name>
</gene>
<dbReference type="Gene3D" id="1.10.287.950">
    <property type="entry name" value="Methyl-accepting chemotaxis protein"/>
    <property type="match status" value="1"/>
</dbReference>
<dbReference type="InterPro" id="IPR004090">
    <property type="entry name" value="Chemotax_Me-accpt_rcpt"/>
</dbReference>
<keyword evidence="1 3" id="KW-0807">Transducer</keyword>
<dbReference type="PANTHER" id="PTHR32089">
    <property type="entry name" value="METHYL-ACCEPTING CHEMOTAXIS PROTEIN MCPB"/>
    <property type="match status" value="1"/>
</dbReference>
<comment type="similarity">
    <text evidence="2">Belongs to the methyl-accepting chemotaxis (MCP) protein family.</text>
</comment>
<keyword evidence="4" id="KW-0472">Membrane</keyword>
<feature type="domain" description="HAMP" evidence="6">
    <location>
        <begin position="216"/>
        <end position="271"/>
    </location>
</feature>
<dbReference type="GO" id="GO:0004888">
    <property type="term" value="F:transmembrane signaling receptor activity"/>
    <property type="evidence" value="ECO:0007669"/>
    <property type="project" value="InterPro"/>
</dbReference>
<dbReference type="Proteomes" id="UP000030016">
    <property type="component" value="Unassembled WGS sequence"/>
</dbReference>
<dbReference type="SMART" id="SM00304">
    <property type="entry name" value="HAMP"/>
    <property type="match status" value="1"/>
</dbReference>
<dbReference type="PROSITE" id="PS50885">
    <property type="entry name" value="HAMP"/>
    <property type="match status" value="1"/>
</dbReference>
<dbReference type="InterPro" id="IPR024478">
    <property type="entry name" value="HlyB_4HB_MCP"/>
</dbReference>
<feature type="transmembrane region" description="Helical" evidence="4">
    <location>
        <begin position="195"/>
        <end position="218"/>
    </location>
</feature>
<dbReference type="Pfam" id="PF00015">
    <property type="entry name" value="MCPsignal"/>
    <property type="match status" value="1"/>
</dbReference>
<dbReference type="PANTHER" id="PTHR32089:SF112">
    <property type="entry name" value="LYSOZYME-LIKE PROTEIN-RELATED"/>
    <property type="match status" value="1"/>
</dbReference>
<evidence type="ECO:0000313" key="7">
    <source>
        <dbReference type="EMBL" id="KGN03014.1"/>
    </source>
</evidence>
<dbReference type="EMBL" id="JDRX01000004">
    <property type="protein sequence ID" value="KGN03014.1"/>
    <property type="molecule type" value="Genomic_DNA"/>
</dbReference>
<dbReference type="SMART" id="SM00283">
    <property type="entry name" value="MA"/>
    <property type="match status" value="1"/>
</dbReference>
<reference evidence="7 8" key="1">
    <citation type="submission" date="2014-01" db="EMBL/GenBank/DDBJ databases">
        <title>Plasmidome dynamics in the species complex Clostridium novyi sensu lato converts strains of independent lineages into distinctly different pathogens.</title>
        <authorList>
            <person name="Skarin H."/>
            <person name="Segerman B."/>
        </authorList>
    </citation>
    <scope>NUCLEOTIDE SEQUENCE [LARGE SCALE GENOMIC DNA]</scope>
    <source>
        <strain evidence="7 8">4570</strain>
    </source>
</reference>
<sequence>MVFIKNLKVSQKVVLIVVVINLFMLIVTAQGLRSYSKEYQMINTMYNDMLLPVNSIGDIKFEIQNTRMDLEKYVVLFDQYTPEQKQKENEKIKSQFKDINEELDGFNKLNITDEEKKYSLMLKNEFKEYEKIADNTIEICTSKGKEEGLNYCYQNIKPVTKELLSNVKKLDTSILNRSQEFHKLSEGNYKSTVKLTAIIIILGLIVSIGISVIVVKLINKALADTVAYIEVLATGDFSQSAPEVYLNINDEIGAIIKSMEKMRLTMKDSIKVTIDESKSSMENIKVVDKLIDELKFNIEQVSSTTEELSSGMEETAASTEEMNATSEEIEKKVVLIANKAEEGAKNATEVLNKAENIKKQAILSRNNAHEVRKNIDEKLKQAIEDSKSIEKIGVLSDAILEITSQTNLLALNAAIEAARAGEVGKGFAVVAEEIRKLAEQSNETVTEIQEITKQVVGSVENLTNNSKEALKFIEDEVVSAYKQMIDICNQYSEDSTFYDNFSNELDETSDELLSSMKNIVEVINNITIAANEGATGTVDIAERIGEVSDKTVEVLNVAEENKETFERLLDSVSKFKI</sequence>
<organism evidence="7 8">
    <name type="scientific">Clostridium novyi A str. 4570</name>
    <dbReference type="NCBI Taxonomy" id="1444290"/>
    <lineage>
        <taxon>Bacteria</taxon>
        <taxon>Bacillati</taxon>
        <taxon>Bacillota</taxon>
        <taxon>Clostridia</taxon>
        <taxon>Eubacteriales</taxon>
        <taxon>Clostridiaceae</taxon>
        <taxon>Clostridium</taxon>
    </lineage>
</organism>
<dbReference type="GO" id="GO:0006935">
    <property type="term" value="P:chemotaxis"/>
    <property type="evidence" value="ECO:0007669"/>
    <property type="project" value="InterPro"/>
</dbReference>
<protein>
    <submittedName>
        <fullName evidence="7">Chemotaxis protein</fullName>
    </submittedName>
</protein>
<feature type="transmembrane region" description="Helical" evidence="4">
    <location>
        <begin position="13"/>
        <end position="32"/>
    </location>
</feature>
<dbReference type="InterPro" id="IPR003660">
    <property type="entry name" value="HAMP_dom"/>
</dbReference>
<dbReference type="InterPro" id="IPR004089">
    <property type="entry name" value="MCPsignal_dom"/>
</dbReference>
<feature type="domain" description="Methyl-accepting transducer" evidence="5">
    <location>
        <begin position="290"/>
        <end position="527"/>
    </location>
</feature>
<proteinExistence type="inferred from homology"/>
<dbReference type="Pfam" id="PF12729">
    <property type="entry name" value="4HB_MCP_1"/>
    <property type="match status" value="1"/>
</dbReference>
<dbReference type="SUPFAM" id="SSF58104">
    <property type="entry name" value="Methyl-accepting chemotaxis protein (MCP) signaling domain"/>
    <property type="match status" value="1"/>
</dbReference>
<dbReference type="AlphaFoldDB" id="A0AA88ZRD1"/>
<accession>A0AA88ZRD1</accession>
<evidence type="ECO:0000256" key="4">
    <source>
        <dbReference type="SAM" id="Phobius"/>
    </source>
</evidence>
<dbReference type="Gene3D" id="6.10.340.10">
    <property type="match status" value="1"/>
</dbReference>
<dbReference type="PRINTS" id="PR00260">
    <property type="entry name" value="CHEMTRNSDUCR"/>
</dbReference>
<evidence type="ECO:0000256" key="2">
    <source>
        <dbReference type="ARBA" id="ARBA00029447"/>
    </source>
</evidence>
<comment type="caution">
    <text evidence="7">The sequence shown here is derived from an EMBL/GenBank/DDBJ whole genome shotgun (WGS) entry which is preliminary data.</text>
</comment>
<evidence type="ECO:0000313" key="8">
    <source>
        <dbReference type="Proteomes" id="UP000030016"/>
    </source>
</evidence>
<evidence type="ECO:0000256" key="3">
    <source>
        <dbReference type="PROSITE-ProRule" id="PRU00284"/>
    </source>
</evidence>
<dbReference type="PROSITE" id="PS50111">
    <property type="entry name" value="CHEMOTAXIS_TRANSDUC_2"/>
    <property type="match status" value="1"/>
</dbReference>
<evidence type="ECO:0000256" key="1">
    <source>
        <dbReference type="ARBA" id="ARBA00023224"/>
    </source>
</evidence>
<keyword evidence="4" id="KW-1133">Transmembrane helix</keyword>
<evidence type="ECO:0000259" key="5">
    <source>
        <dbReference type="PROSITE" id="PS50111"/>
    </source>
</evidence>